<dbReference type="PROSITE" id="PS51935">
    <property type="entry name" value="NLPC_P60"/>
    <property type="match status" value="1"/>
</dbReference>
<dbReference type="InterPro" id="IPR038765">
    <property type="entry name" value="Papain-like_cys_pep_sf"/>
</dbReference>
<comment type="caution">
    <text evidence="6">The sequence shown here is derived from an EMBL/GenBank/DDBJ whole genome shotgun (WGS) entry which is preliminary data.</text>
</comment>
<name>A0A2S7K424_9PROT</name>
<gene>
    <name evidence="6" type="ORF">CW354_12510</name>
</gene>
<dbReference type="InterPro" id="IPR011929">
    <property type="entry name" value="Phage_pept_NlpC/P60"/>
</dbReference>
<dbReference type="Proteomes" id="UP000239504">
    <property type="component" value="Unassembled WGS sequence"/>
</dbReference>
<evidence type="ECO:0000256" key="4">
    <source>
        <dbReference type="ARBA" id="ARBA00022807"/>
    </source>
</evidence>
<dbReference type="GO" id="GO:0008234">
    <property type="term" value="F:cysteine-type peptidase activity"/>
    <property type="evidence" value="ECO:0007669"/>
    <property type="project" value="UniProtKB-KW"/>
</dbReference>
<dbReference type="NCBIfam" id="TIGR02219">
    <property type="entry name" value="phage_NlpC_fam"/>
    <property type="match status" value="1"/>
</dbReference>
<dbReference type="Pfam" id="PF00877">
    <property type="entry name" value="NLPC_P60"/>
    <property type="match status" value="1"/>
</dbReference>
<accession>A0A2S7K424</accession>
<dbReference type="SUPFAM" id="SSF54001">
    <property type="entry name" value="Cysteine proteinases"/>
    <property type="match status" value="1"/>
</dbReference>
<evidence type="ECO:0000259" key="5">
    <source>
        <dbReference type="PROSITE" id="PS51935"/>
    </source>
</evidence>
<feature type="domain" description="NlpC/P60" evidence="5">
    <location>
        <begin position="12"/>
        <end position="151"/>
    </location>
</feature>
<sequence length="155" mass="16799">MSASVPVSSSVVVTRPRILAAAAGWIGTPYVHQASAKGAGCDCLGLVRGVWRDLHGEEPETPPPYTPDWNERSKNEPLLSAARRNLVEKKTRDIAAGDVVIFRVAANGPAKHCGIATSPNAFIHAYAGRAVVESWLGRWWRQRIAGVFEFPGIEE</sequence>
<evidence type="ECO:0000313" key="7">
    <source>
        <dbReference type="Proteomes" id="UP000239504"/>
    </source>
</evidence>
<keyword evidence="2" id="KW-0645">Protease</keyword>
<proteinExistence type="inferred from homology"/>
<organism evidence="6 7">
    <name type="scientific">Hyphococcus luteus</name>
    <dbReference type="NCBI Taxonomy" id="2058213"/>
    <lineage>
        <taxon>Bacteria</taxon>
        <taxon>Pseudomonadati</taxon>
        <taxon>Pseudomonadota</taxon>
        <taxon>Alphaproteobacteria</taxon>
        <taxon>Parvularculales</taxon>
        <taxon>Parvularculaceae</taxon>
        <taxon>Hyphococcus</taxon>
    </lineage>
</organism>
<dbReference type="OrthoDB" id="6058745at2"/>
<keyword evidence="3" id="KW-0378">Hydrolase</keyword>
<protein>
    <submittedName>
        <fullName evidence="6">Peptidase P60</fullName>
    </submittedName>
</protein>
<comment type="similarity">
    <text evidence="1">Belongs to the peptidase C40 family.</text>
</comment>
<evidence type="ECO:0000313" key="6">
    <source>
        <dbReference type="EMBL" id="PQA87249.1"/>
    </source>
</evidence>
<dbReference type="InterPro" id="IPR000064">
    <property type="entry name" value="NLP_P60_dom"/>
</dbReference>
<reference evidence="6 7" key="1">
    <citation type="submission" date="2017-12" db="EMBL/GenBank/DDBJ databases">
        <authorList>
            <person name="Hurst M.R.H."/>
        </authorList>
    </citation>
    <scope>NUCLEOTIDE SEQUENCE [LARGE SCALE GENOMIC DNA]</scope>
    <source>
        <strain evidence="6 7">SY-3-19</strain>
    </source>
</reference>
<dbReference type="EMBL" id="PJCH01000009">
    <property type="protein sequence ID" value="PQA87249.1"/>
    <property type="molecule type" value="Genomic_DNA"/>
</dbReference>
<keyword evidence="4" id="KW-0788">Thiol protease</keyword>
<keyword evidence="7" id="KW-1185">Reference proteome</keyword>
<dbReference type="RefSeq" id="WP_104830436.1">
    <property type="nucleotide sequence ID" value="NZ_PJCH01000009.1"/>
</dbReference>
<evidence type="ECO:0000256" key="1">
    <source>
        <dbReference type="ARBA" id="ARBA00007074"/>
    </source>
</evidence>
<dbReference type="Gene3D" id="3.90.1720.10">
    <property type="entry name" value="endopeptidase domain like (from Nostoc punctiforme)"/>
    <property type="match status" value="1"/>
</dbReference>
<evidence type="ECO:0000256" key="2">
    <source>
        <dbReference type="ARBA" id="ARBA00022670"/>
    </source>
</evidence>
<dbReference type="GO" id="GO:0006508">
    <property type="term" value="P:proteolysis"/>
    <property type="evidence" value="ECO:0007669"/>
    <property type="project" value="UniProtKB-KW"/>
</dbReference>
<evidence type="ECO:0000256" key="3">
    <source>
        <dbReference type="ARBA" id="ARBA00022801"/>
    </source>
</evidence>
<dbReference type="AlphaFoldDB" id="A0A2S7K424"/>